<evidence type="ECO:0000313" key="9">
    <source>
        <dbReference type="EMBL" id="MCS0587995.1"/>
    </source>
</evidence>
<keyword evidence="4 7" id="KW-0812">Transmembrane</keyword>
<dbReference type="InterPro" id="IPR050256">
    <property type="entry name" value="Glycosyltransferase_2"/>
</dbReference>
<keyword evidence="10" id="KW-1185">Reference proteome</keyword>
<proteinExistence type="predicted"/>
<evidence type="ECO:0000256" key="3">
    <source>
        <dbReference type="ARBA" id="ARBA00022679"/>
    </source>
</evidence>
<accession>A0ABT2A1J8</accession>
<name>A0ABT2A1J8_9BURK</name>
<evidence type="ECO:0000256" key="6">
    <source>
        <dbReference type="ARBA" id="ARBA00023136"/>
    </source>
</evidence>
<dbReference type="Pfam" id="PF00535">
    <property type="entry name" value="Glycos_transf_2"/>
    <property type="match status" value="1"/>
</dbReference>
<keyword evidence="5 7" id="KW-1133">Transmembrane helix</keyword>
<sequence length="343" mass="38469">MLLGEQKEMQAPHSLSVVVPVFNEQEVLADFHCRLAAVLDSLGLRTQVIYVNDGSTDGTLEAIAQLAEHDARVVLVDLSRNFGKEIALTAGLDHADADAVVVIDADLQDPPELIPELVAHWLDGYDVVYAKRTCRDGESVTKKVTAFLFYRLMQKLSRVRIPEDTGDFRLLSRRAVRAVCQMREQHRFMKGLFAWIGFPQKAVPYRRAPRHAGATKWNYWKLWNFALEGITSFTCLPLKIATYVGLCSALGAFAYGLYIVLRTVVLGSPAPGYPSLLAMVTFLGGLQLLSIGIIGEYLARMFDESKRRPLYFLKDGQPRDSLRLAAPFWDEYAALERRLSKTT</sequence>
<evidence type="ECO:0000256" key="7">
    <source>
        <dbReference type="SAM" id="Phobius"/>
    </source>
</evidence>
<feature type="transmembrane region" description="Helical" evidence="7">
    <location>
        <begin position="240"/>
        <end position="261"/>
    </location>
</feature>
<dbReference type="InterPro" id="IPR029044">
    <property type="entry name" value="Nucleotide-diphossugar_trans"/>
</dbReference>
<dbReference type="InterPro" id="IPR001173">
    <property type="entry name" value="Glyco_trans_2-like"/>
</dbReference>
<dbReference type="SUPFAM" id="SSF53448">
    <property type="entry name" value="Nucleotide-diphospho-sugar transferases"/>
    <property type="match status" value="1"/>
</dbReference>
<keyword evidence="3" id="KW-0808">Transferase</keyword>
<feature type="transmembrane region" description="Helical" evidence="7">
    <location>
        <begin position="273"/>
        <end position="299"/>
    </location>
</feature>
<keyword evidence="6 7" id="KW-0472">Membrane</keyword>
<keyword evidence="2" id="KW-0328">Glycosyltransferase</keyword>
<comment type="caution">
    <text evidence="9">The sequence shown here is derived from an EMBL/GenBank/DDBJ whole genome shotgun (WGS) entry which is preliminary data.</text>
</comment>
<dbReference type="CDD" id="cd04187">
    <property type="entry name" value="DPM1_like_bac"/>
    <property type="match status" value="1"/>
</dbReference>
<dbReference type="PANTHER" id="PTHR48090:SF1">
    <property type="entry name" value="PROPHAGE BACTOPRENOL GLUCOSYL TRANSFERASE HOMOLOG"/>
    <property type="match status" value="1"/>
</dbReference>
<protein>
    <submittedName>
        <fullName evidence="9">Glycosyltransferase family 2 protein</fullName>
    </submittedName>
</protein>
<gene>
    <name evidence="9" type="ORF">NX782_02115</name>
</gene>
<evidence type="ECO:0000256" key="5">
    <source>
        <dbReference type="ARBA" id="ARBA00022989"/>
    </source>
</evidence>
<evidence type="ECO:0000259" key="8">
    <source>
        <dbReference type="Pfam" id="PF00535"/>
    </source>
</evidence>
<evidence type="ECO:0000256" key="2">
    <source>
        <dbReference type="ARBA" id="ARBA00022676"/>
    </source>
</evidence>
<dbReference type="Gene3D" id="3.90.550.10">
    <property type="entry name" value="Spore Coat Polysaccharide Biosynthesis Protein SpsA, Chain A"/>
    <property type="match status" value="1"/>
</dbReference>
<feature type="domain" description="Glycosyltransferase 2-like" evidence="8">
    <location>
        <begin position="16"/>
        <end position="178"/>
    </location>
</feature>
<organism evidence="9 10">
    <name type="scientific">Massilia norwichensis</name>
    <dbReference type="NCBI Taxonomy" id="1442366"/>
    <lineage>
        <taxon>Bacteria</taxon>
        <taxon>Pseudomonadati</taxon>
        <taxon>Pseudomonadota</taxon>
        <taxon>Betaproteobacteria</taxon>
        <taxon>Burkholderiales</taxon>
        <taxon>Oxalobacteraceae</taxon>
        <taxon>Telluria group</taxon>
        <taxon>Massilia</taxon>
    </lineage>
</organism>
<dbReference type="EMBL" id="JANUGX010000002">
    <property type="protein sequence ID" value="MCS0587995.1"/>
    <property type="molecule type" value="Genomic_DNA"/>
</dbReference>
<evidence type="ECO:0000313" key="10">
    <source>
        <dbReference type="Proteomes" id="UP001205560"/>
    </source>
</evidence>
<dbReference type="RefSeq" id="WP_258843843.1">
    <property type="nucleotide sequence ID" value="NZ_JANUGX010000002.1"/>
</dbReference>
<evidence type="ECO:0000256" key="4">
    <source>
        <dbReference type="ARBA" id="ARBA00022692"/>
    </source>
</evidence>
<comment type="subcellular location">
    <subcellularLocation>
        <location evidence="1">Membrane</location>
        <topology evidence="1">Multi-pass membrane protein</topology>
    </subcellularLocation>
</comment>
<dbReference type="Proteomes" id="UP001205560">
    <property type="component" value="Unassembled WGS sequence"/>
</dbReference>
<dbReference type="PANTHER" id="PTHR48090">
    <property type="entry name" value="UNDECAPRENYL-PHOSPHATE 4-DEOXY-4-FORMAMIDO-L-ARABINOSE TRANSFERASE-RELATED"/>
    <property type="match status" value="1"/>
</dbReference>
<evidence type="ECO:0000256" key="1">
    <source>
        <dbReference type="ARBA" id="ARBA00004141"/>
    </source>
</evidence>
<reference evidence="9 10" key="1">
    <citation type="submission" date="2022-08" db="EMBL/GenBank/DDBJ databases">
        <title>Reclassification of Massilia species as members of the genera Telluria, Duganella, Pseudoduganella, Mokoshia gen. nov. and Zemynaea gen. nov. using orthogonal and non-orthogonal genome-based approaches.</title>
        <authorList>
            <person name="Bowman J.P."/>
        </authorList>
    </citation>
    <scope>NUCLEOTIDE SEQUENCE [LARGE SCALE GENOMIC DNA]</scope>
    <source>
        <strain evidence="9 10">LMG 28164</strain>
    </source>
</reference>